<gene>
    <name evidence="12" type="ORF">LV89_04885</name>
</gene>
<dbReference type="PANTHER" id="PTHR46323">
    <property type="entry name" value="BETA-GALACTOSIDASE"/>
    <property type="match status" value="1"/>
</dbReference>
<evidence type="ECO:0000256" key="10">
    <source>
        <dbReference type="SAM" id="SignalP"/>
    </source>
</evidence>
<protein>
    <recommendedName>
        <fullName evidence="5">beta-galactosidase</fullName>
        <ecNumber evidence="5">3.2.1.23</ecNumber>
    </recommendedName>
    <alternativeName>
        <fullName evidence="9">Lactase</fullName>
    </alternativeName>
</protein>
<dbReference type="Pfam" id="PF02929">
    <property type="entry name" value="Bgal_small_N"/>
    <property type="match status" value="1"/>
</dbReference>
<dbReference type="GO" id="GO:0005990">
    <property type="term" value="P:lactose catabolic process"/>
    <property type="evidence" value="ECO:0007669"/>
    <property type="project" value="TreeGrafter"/>
</dbReference>
<dbReference type="SUPFAM" id="SSF49303">
    <property type="entry name" value="beta-Galactosidase/glucuronidase domain"/>
    <property type="match status" value="2"/>
</dbReference>
<dbReference type="GO" id="GO:0004565">
    <property type="term" value="F:beta-galactosidase activity"/>
    <property type="evidence" value="ECO:0007669"/>
    <property type="project" value="UniProtKB-EC"/>
</dbReference>
<dbReference type="OrthoDB" id="857501at2"/>
<organism evidence="12 13">
    <name type="scientific">Arcicella aurantiaca</name>
    <dbReference type="NCBI Taxonomy" id="591202"/>
    <lineage>
        <taxon>Bacteria</taxon>
        <taxon>Pseudomonadati</taxon>
        <taxon>Bacteroidota</taxon>
        <taxon>Cytophagia</taxon>
        <taxon>Cytophagales</taxon>
        <taxon>Flectobacillaceae</taxon>
        <taxon>Arcicella</taxon>
    </lineage>
</organism>
<dbReference type="PANTHER" id="PTHR46323:SF2">
    <property type="entry name" value="BETA-GALACTOSIDASE"/>
    <property type="match status" value="1"/>
</dbReference>
<comment type="cofactor">
    <cofactor evidence="2">
        <name>Ca(2+)</name>
        <dbReference type="ChEBI" id="CHEBI:29108"/>
    </cofactor>
</comment>
<evidence type="ECO:0000256" key="6">
    <source>
        <dbReference type="ARBA" id="ARBA00022801"/>
    </source>
</evidence>
<dbReference type="PRINTS" id="PR00132">
    <property type="entry name" value="GLHYDRLASE2"/>
</dbReference>
<dbReference type="Gene3D" id="3.20.20.80">
    <property type="entry name" value="Glycosidases"/>
    <property type="match status" value="1"/>
</dbReference>
<dbReference type="Pfam" id="PF02836">
    <property type="entry name" value="Glyco_hydro_2_C"/>
    <property type="match status" value="1"/>
</dbReference>
<dbReference type="Proteomes" id="UP000245489">
    <property type="component" value="Unassembled WGS sequence"/>
</dbReference>
<dbReference type="InterPro" id="IPR032312">
    <property type="entry name" value="LacZ_4"/>
</dbReference>
<proteinExistence type="inferred from homology"/>
<evidence type="ECO:0000256" key="8">
    <source>
        <dbReference type="ARBA" id="ARBA00023295"/>
    </source>
</evidence>
<dbReference type="Pfam" id="PF02837">
    <property type="entry name" value="Glyco_hydro_2_N"/>
    <property type="match status" value="1"/>
</dbReference>
<dbReference type="InterPro" id="IPR008979">
    <property type="entry name" value="Galactose-bd-like_sf"/>
</dbReference>
<dbReference type="InterPro" id="IPR013783">
    <property type="entry name" value="Ig-like_fold"/>
</dbReference>
<comment type="subunit">
    <text evidence="4">Monomer.</text>
</comment>
<keyword evidence="13" id="KW-1185">Reference proteome</keyword>
<evidence type="ECO:0000256" key="3">
    <source>
        <dbReference type="ARBA" id="ARBA00007401"/>
    </source>
</evidence>
<reference evidence="12 13" key="1">
    <citation type="submission" date="2018-05" db="EMBL/GenBank/DDBJ databases">
        <title>Genomic Encyclopedia of Archaeal and Bacterial Type Strains, Phase II (KMG-II): from individual species to whole genera.</title>
        <authorList>
            <person name="Goeker M."/>
        </authorList>
    </citation>
    <scope>NUCLEOTIDE SEQUENCE [LARGE SCALE GENOMIC DNA]</scope>
    <source>
        <strain evidence="12 13">DSM 22214</strain>
    </source>
</reference>
<dbReference type="SMART" id="SM01038">
    <property type="entry name" value="Bgal_small_N"/>
    <property type="match status" value="1"/>
</dbReference>
<dbReference type="InterPro" id="IPR006103">
    <property type="entry name" value="Glyco_hydro_2_cat"/>
</dbReference>
<dbReference type="EC" id="3.2.1.23" evidence="5"/>
<comment type="caution">
    <text evidence="12">The sequence shown here is derived from an EMBL/GenBank/DDBJ whole genome shotgun (WGS) entry which is preliminary data.</text>
</comment>
<comment type="catalytic activity">
    <reaction evidence="1">
        <text>Hydrolysis of terminal non-reducing beta-D-galactose residues in beta-D-galactosides.</text>
        <dbReference type="EC" id="3.2.1.23"/>
    </reaction>
</comment>
<accession>A0A316DJ15</accession>
<feature type="chain" id="PRO_5016275242" description="beta-galactosidase" evidence="10">
    <location>
        <begin position="26"/>
        <end position="973"/>
    </location>
</feature>
<keyword evidence="7" id="KW-0106">Calcium</keyword>
<dbReference type="GO" id="GO:0009341">
    <property type="term" value="C:beta-galactosidase complex"/>
    <property type="evidence" value="ECO:0007669"/>
    <property type="project" value="InterPro"/>
</dbReference>
<dbReference type="GO" id="GO:0030246">
    <property type="term" value="F:carbohydrate binding"/>
    <property type="evidence" value="ECO:0007669"/>
    <property type="project" value="InterPro"/>
</dbReference>
<sequence>MCPITPFLRVNFFVLFFFLSNKLSAQVLIPTVADSRQMVSLNGSWKFYLAKTENDANQLNDFFQTDYNTTSFQTIPVPSNWAVLGYEEPVYRGFDSNKASEGFYLYDFNIPKNWGDKRLLLHFGGVWSSAEIWINGIQIGKHESGYTSFSFDITGKLKVDGSNKLAVRVKQVSREYKYDVYDDWTLGGIFRDVTLEAMPLNRWLDYTVIKTTFDKDFKNADLEIKCMVSDTHEGSLPGNYPSPDKPYNLRFTLTQDHEKVFTRQIEIPAHIATSRETNMVFHVESPLHWTAETPNLYHLKIELLENGNVVQSKNEKIGFRQISVEGGIFSINGQAIKLRGINRHDEHPDVGRATKQEHWLQDIKLMKAANINYIRMAHYQHAKGFIELCDELGMYVGEEVSIGGAGNLIYDPSYAGATLVRAYETVTRDINNPSIIYWSVGNEDPLASLNLNALKFVKALDPTRPTMIPWRSETWLPKEIDLLSVHYWHPNEYDQLAGQSTRPIITTEYSHAFGVDSFGGLEARWKALTKHPEGTGGAVWMWADQGIKTPIKRPKEKYDKIVKDDEYLRIDDQGWDGVVDSYRNPTRDYWEVKSVYAQVYPTVDKVPYIAGQNSIIIPLQNDYDFTNLNTIKIKWTLKEDDKVLSTGISTISGQPHTVSNFELPIENLKTFQNQNTYYLWLDFINADGEEIVRKAVELTPRLDLRNRTLPVSKVKVTQSNTIATILVGNISYTFNANTGQLISASLGENKLITNLKPIIWHPLDRGETSVIGSKIAKKLPDLNNYTIKVIDWKIQEDSANAIIDTRVEYRINDKNIFSTNYKYTISSDGNMKVHYEILPQVETPNLPIVGMSLQSAPELTNLYWLGLGPYDAYPNKQSAPVLGVWGGAINSENVHGNKATHWIELSEKKYKIRILNKGYMEHNVSNPQAVNILSSVLGKPEKGRKPNEPALLLQTAAAKPFVGEFIIALETTK</sequence>
<keyword evidence="8" id="KW-0326">Glycosidase</keyword>
<evidence type="ECO:0000313" key="12">
    <source>
        <dbReference type="EMBL" id="PWK16623.1"/>
    </source>
</evidence>
<evidence type="ECO:0000259" key="11">
    <source>
        <dbReference type="SMART" id="SM01038"/>
    </source>
</evidence>
<comment type="similarity">
    <text evidence="3">Belongs to the glycosyl hydrolase 2 family.</text>
</comment>
<dbReference type="SUPFAM" id="SSF74650">
    <property type="entry name" value="Galactose mutarotase-like"/>
    <property type="match status" value="1"/>
</dbReference>
<dbReference type="InterPro" id="IPR004199">
    <property type="entry name" value="B-gal_small/dom_5"/>
</dbReference>
<dbReference type="SUPFAM" id="SSF51445">
    <property type="entry name" value="(Trans)glycosidases"/>
    <property type="match status" value="1"/>
</dbReference>
<evidence type="ECO:0000313" key="13">
    <source>
        <dbReference type="Proteomes" id="UP000245489"/>
    </source>
</evidence>
<dbReference type="InterPro" id="IPR011013">
    <property type="entry name" value="Gal_mutarotase_sf_dom"/>
</dbReference>
<dbReference type="InterPro" id="IPR006104">
    <property type="entry name" value="Glyco_hydro_2_N"/>
</dbReference>
<name>A0A316DJ15_9BACT</name>
<dbReference type="InterPro" id="IPR017853">
    <property type="entry name" value="GH"/>
</dbReference>
<feature type="domain" description="Beta galactosidase small chain/" evidence="11">
    <location>
        <begin position="724"/>
        <end position="968"/>
    </location>
</feature>
<evidence type="ECO:0000256" key="7">
    <source>
        <dbReference type="ARBA" id="ARBA00022837"/>
    </source>
</evidence>
<dbReference type="Gene3D" id="2.70.98.10">
    <property type="match status" value="1"/>
</dbReference>
<evidence type="ECO:0000256" key="1">
    <source>
        <dbReference type="ARBA" id="ARBA00001412"/>
    </source>
</evidence>
<dbReference type="Gene3D" id="2.60.40.10">
    <property type="entry name" value="Immunoglobulins"/>
    <property type="match status" value="2"/>
</dbReference>
<dbReference type="SUPFAM" id="SSF49785">
    <property type="entry name" value="Galactose-binding domain-like"/>
    <property type="match status" value="1"/>
</dbReference>
<keyword evidence="6" id="KW-0378">Hydrolase</keyword>
<evidence type="ECO:0000256" key="9">
    <source>
        <dbReference type="ARBA" id="ARBA00032230"/>
    </source>
</evidence>
<evidence type="ECO:0000256" key="4">
    <source>
        <dbReference type="ARBA" id="ARBA00011245"/>
    </source>
</evidence>
<evidence type="ECO:0000256" key="2">
    <source>
        <dbReference type="ARBA" id="ARBA00001913"/>
    </source>
</evidence>
<dbReference type="Pfam" id="PF16353">
    <property type="entry name" value="LacZ_4"/>
    <property type="match status" value="1"/>
</dbReference>
<keyword evidence="10" id="KW-0732">Signal</keyword>
<dbReference type="InterPro" id="IPR050347">
    <property type="entry name" value="Bact_Beta-galactosidase"/>
</dbReference>
<dbReference type="InterPro" id="IPR014718">
    <property type="entry name" value="GH-type_carb-bd"/>
</dbReference>
<feature type="signal peptide" evidence="10">
    <location>
        <begin position="1"/>
        <end position="25"/>
    </location>
</feature>
<evidence type="ECO:0000256" key="5">
    <source>
        <dbReference type="ARBA" id="ARBA00012756"/>
    </source>
</evidence>
<dbReference type="InterPro" id="IPR036156">
    <property type="entry name" value="Beta-gal/glucu_dom_sf"/>
</dbReference>
<dbReference type="EMBL" id="QGGO01000050">
    <property type="protein sequence ID" value="PWK16623.1"/>
    <property type="molecule type" value="Genomic_DNA"/>
</dbReference>
<dbReference type="Gene3D" id="2.60.120.260">
    <property type="entry name" value="Galactose-binding domain-like"/>
    <property type="match status" value="1"/>
</dbReference>
<dbReference type="Pfam" id="PF00703">
    <property type="entry name" value="Glyco_hydro_2"/>
    <property type="match status" value="1"/>
</dbReference>
<dbReference type="AlphaFoldDB" id="A0A316DJ15"/>
<dbReference type="InterPro" id="IPR006102">
    <property type="entry name" value="Ig-like_GH2"/>
</dbReference>
<dbReference type="InterPro" id="IPR006101">
    <property type="entry name" value="Glyco_hydro_2"/>
</dbReference>